<feature type="compositionally biased region" description="Acidic residues" evidence="1">
    <location>
        <begin position="91"/>
        <end position="102"/>
    </location>
</feature>
<evidence type="ECO:0000313" key="2">
    <source>
        <dbReference type="EMBL" id="DAD55679.1"/>
    </source>
</evidence>
<reference evidence="2" key="1">
    <citation type="journal article" date="2021" name="Proc. Natl. Acad. Sci. U.S.A.">
        <title>A Catalog of Tens of Thousands of Viruses from Human Metagenomes Reveals Hidden Associations with Chronic Diseases.</title>
        <authorList>
            <person name="Tisza M.J."/>
            <person name="Buck C.B."/>
        </authorList>
    </citation>
    <scope>NUCLEOTIDE SEQUENCE</scope>
    <source>
        <strain evidence="2">CtOZu12</strain>
    </source>
</reference>
<name>A0A8D9UHJ3_9VIRU</name>
<dbReference type="EMBL" id="BK029940">
    <property type="protein sequence ID" value="DAD55679.1"/>
    <property type="molecule type" value="Genomic_DNA"/>
</dbReference>
<sequence length="125" mass="14372">MLFKQFKKEEKSMNRWIIQRDANETGSRSNQTWSGLFPPDGYVWTTEEDIMNVYVPFMGFVNLEIDGDTATKMTGNQELLDKWKKEHPDPVDPDPQEPEPTTDDVLNALIGYSDQSNVAKEEEGK</sequence>
<proteinExistence type="predicted"/>
<feature type="region of interest" description="Disordered" evidence="1">
    <location>
        <begin position="72"/>
        <end position="103"/>
    </location>
</feature>
<feature type="compositionally biased region" description="Basic and acidic residues" evidence="1">
    <location>
        <begin position="79"/>
        <end position="90"/>
    </location>
</feature>
<protein>
    <submittedName>
        <fullName evidence="2">Uncharacterized protein</fullName>
    </submittedName>
</protein>
<evidence type="ECO:0000256" key="1">
    <source>
        <dbReference type="SAM" id="MobiDB-lite"/>
    </source>
</evidence>
<accession>A0A8D9UHJ3</accession>
<organism evidence="2">
    <name type="scientific">Bacteriophage sp</name>
    <dbReference type="NCBI Taxonomy" id="38018"/>
    <lineage>
        <taxon>Viruses</taxon>
    </lineage>
</organism>